<dbReference type="InterPro" id="IPR036737">
    <property type="entry name" value="OmpA-like_sf"/>
</dbReference>
<evidence type="ECO:0000313" key="11">
    <source>
        <dbReference type="EMBL" id="TWI08005.1"/>
    </source>
</evidence>
<comment type="subcellular location">
    <subcellularLocation>
        <location evidence="1">Cell membrane</location>
        <topology evidence="1">Single-pass membrane protein</topology>
    </subcellularLocation>
</comment>
<evidence type="ECO:0000256" key="5">
    <source>
        <dbReference type="ARBA" id="ARBA00022989"/>
    </source>
</evidence>
<evidence type="ECO:0000256" key="2">
    <source>
        <dbReference type="ARBA" id="ARBA00008914"/>
    </source>
</evidence>
<dbReference type="InterPro" id="IPR006665">
    <property type="entry name" value="OmpA-like"/>
</dbReference>
<dbReference type="GO" id="GO:0005886">
    <property type="term" value="C:plasma membrane"/>
    <property type="evidence" value="ECO:0007669"/>
    <property type="project" value="UniProtKB-SubCell"/>
</dbReference>
<evidence type="ECO:0000256" key="1">
    <source>
        <dbReference type="ARBA" id="ARBA00004162"/>
    </source>
</evidence>
<dbReference type="RefSeq" id="WP_144816360.1">
    <property type="nucleotide sequence ID" value="NZ_VLKP01000011.1"/>
</dbReference>
<keyword evidence="12" id="KW-1185">Reference proteome</keyword>
<dbReference type="Gene3D" id="3.30.1330.60">
    <property type="entry name" value="OmpA-like domain"/>
    <property type="match status" value="1"/>
</dbReference>
<evidence type="ECO:0000256" key="3">
    <source>
        <dbReference type="ARBA" id="ARBA00022475"/>
    </source>
</evidence>
<dbReference type="PANTHER" id="PTHR30329">
    <property type="entry name" value="STATOR ELEMENT OF FLAGELLAR MOTOR COMPLEX"/>
    <property type="match status" value="1"/>
</dbReference>
<feature type="transmembrane region" description="Helical" evidence="9">
    <location>
        <begin position="20"/>
        <end position="40"/>
    </location>
</feature>
<reference evidence="11 12" key="1">
    <citation type="journal article" date="2015" name="Stand. Genomic Sci.">
        <title>Genomic Encyclopedia of Bacterial and Archaeal Type Strains, Phase III: the genomes of soil and plant-associated and newly described type strains.</title>
        <authorList>
            <person name="Whitman W.B."/>
            <person name="Woyke T."/>
            <person name="Klenk H.P."/>
            <person name="Zhou Y."/>
            <person name="Lilburn T.G."/>
            <person name="Beck B.J."/>
            <person name="De Vos P."/>
            <person name="Vandamme P."/>
            <person name="Eisen J.A."/>
            <person name="Garrity G."/>
            <person name="Hugenholtz P."/>
            <person name="Kyrpides N.C."/>
        </authorList>
    </citation>
    <scope>NUCLEOTIDE SEQUENCE [LARGE SCALE GENOMIC DNA]</scope>
    <source>
        <strain evidence="11 12">CGMCC 1.10136</strain>
    </source>
</reference>
<comment type="similarity">
    <text evidence="2">Belongs to the MotB family.</text>
</comment>
<dbReference type="NCBIfam" id="NF006541">
    <property type="entry name" value="PRK09038.1"/>
    <property type="match status" value="1"/>
</dbReference>
<organism evidence="11 12">
    <name type="scientific">Aerolutibacter ruishenii</name>
    <dbReference type="NCBI Taxonomy" id="686800"/>
    <lineage>
        <taxon>Bacteria</taxon>
        <taxon>Pseudomonadati</taxon>
        <taxon>Pseudomonadota</taxon>
        <taxon>Gammaproteobacteria</taxon>
        <taxon>Lysobacterales</taxon>
        <taxon>Lysobacteraceae</taxon>
        <taxon>Aerolutibacter</taxon>
    </lineage>
</organism>
<name>A0A562LK74_9GAMM</name>
<dbReference type="PROSITE" id="PS51123">
    <property type="entry name" value="OMPA_2"/>
    <property type="match status" value="1"/>
</dbReference>
<feature type="compositionally biased region" description="Low complexity" evidence="8">
    <location>
        <begin position="93"/>
        <end position="103"/>
    </location>
</feature>
<feature type="compositionally biased region" description="Low complexity" evidence="8">
    <location>
        <begin position="287"/>
        <end position="313"/>
    </location>
</feature>
<sequence>MGSRHKRHQHEEHASHEAWAIPYGDLLTLLLAFFVVMYAISSINEGKYRVLSDALSSAFGGPPRTISPIQLGHTQLRGSSFDRPSLQTPGTRAGPSSASPIASPSRLQVLDLPTFAAVSRMQQDAAASGATGKRVELERLGTRIRLALRELVKLRLVKVRESETFVEVEIQSDILFQSGSAAPSAVAIATVRELAGVLAPEPNAVRVEGYTDNLPIRSVQFPSNWELSAARAASVTHELIGNGVVPHRLAVVGYGEYQPVADNATPEGRNANRRVTLVILASPQGPDTPDATTPAPSPTRTAAAEAEAADASAPHPPEVG</sequence>
<dbReference type="InterPro" id="IPR025713">
    <property type="entry name" value="MotB-like_N_dom"/>
</dbReference>
<dbReference type="Pfam" id="PF13677">
    <property type="entry name" value="MotB_plug"/>
    <property type="match status" value="1"/>
</dbReference>
<dbReference type="Pfam" id="PF00691">
    <property type="entry name" value="OmpA"/>
    <property type="match status" value="1"/>
</dbReference>
<feature type="region of interest" description="Disordered" evidence="8">
    <location>
        <begin position="281"/>
        <end position="320"/>
    </location>
</feature>
<feature type="domain" description="OmpA-like" evidence="10">
    <location>
        <begin position="163"/>
        <end position="283"/>
    </location>
</feature>
<evidence type="ECO:0000259" key="10">
    <source>
        <dbReference type="PROSITE" id="PS51123"/>
    </source>
</evidence>
<keyword evidence="3" id="KW-1003">Cell membrane</keyword>
<dbReference type="OrthoDB" id="9815217at2"/>
<dbReference type="InterPro" id="IPR050330">
    <property type="entry name" value="Bact_OuterMem_StrucFunc"/>
</dbReference>
<dbReference type="EMBL" id="VLKP01000011">
    <property type="protein sequence ID" value="TWI08005.1"/>
    <property type="molecule type" value="Genomic_DNA"/>
</dbReference>
<protein>
    <submittedName>
        <fullName evidence="11">Chemotaxis protein MotB</fullName>
    </submittedName>
</protein>
<evidence type="ECO:0000256" key="6">
    <source>
        <dbReference type="ARBA" id="ARBA00023136"/>
    </source>
</evidence>
<dbReference type="CDD" id="cd07185">
    <property type="entry name" value="OmpA_C-like"/>
    <property type="match status" value="1"/>
</dbReference>
<proteinExistence type="inferred from homology"/>
<dbReference type="Proteomes" id="UP000316471">
    <property type="component" value="Unassembled WGS sequence"/>
</dbReference>
<dbReference type="SUPFAM" id="SSF103088">
    <property type="entry name" value="OmpA-like"/>
    <property type="match status" value="1"/>
</dbReference>
<gene>
    <name evidence="11" type="ORF">IP93_02613</name>
</gene>
<feature type="region of interest" description="Disordered" evidence="8">
    <location>
        <begin position="78"/>
        <end position="103"/>
    </location>
</feature>
<keyword evidence="4 9" id="KW-0812">Transmembrane</keyword>
<evidence type="ECO:0000256" key="8">
    <source>
        <dbReference type="SAM" id="MobiDB-lite"/>
    </source>
</evidence>
<evidence type="ECO:0000256" key="9">
    <source>
        <dbReference type="SAM" id="Phobius"/>
    </source>
</evidence>
<keyword evidence="5 9" id="KW-1133">Transmembrane helix</keyword>
<evidence type="ECO:0000313" key="12">
    <source>
        <dbReference type="Proteomes" id="UP000316471"/>
    </source>
</evidence>
<comment type="caution">
    <text evidence="11">The sequence shown here is derived from an EMBL/GenBank/DDBJ whole genome shotgun (WGS) entry which is preliminary data.</text>
</comment>
<evidence type="ECO:0000256" key="4">
    <source>
        <dbReference type="ARBA" id="ARBA00022692"/>
    </source>
</evidence>
<keyword evidence="6 7" id="KW-0472">Membrane</keyword>
<accession>A0A562LK74</accession>
<dbReference type="AlphaFoldDB" id="A0A562LK74"/>
<dbReference type="PANTHER" id="PTHR30329:SF20">
    <property type="entry name" value="EXPORTED PROTEIN"/>
    <property type="match status" value="1"/>
</dbReference>
<evidence type="ECO:0000256" key="7">
    <source>
        <dbReference type="PROSITE-ProRule" id="PRU00473"/>
    </source>
</evidence>